<evidence type="ECO:0000313" key="7">
    <source>
        <dbReference type="Proteomes" id="UP000050277"/>
    </source>
</evidence>
<protein>
    <submittedName>
        <fullName evidence="6">Phosphoribose diphosphate:decaprenyl-phosphate phosphoribosyltransferase</fullName>
    </submittedName>
</protein>
<keyword evidence="7" id="KW-1185">Reference proteome</keyword>
<dbReference type="AlphaFoldDB" id="A0A0P6XS07"/>
<feature type="transmembrane region" description="Helical" evidence="5">
    <location>
        <begin position="290"/>
        <end position="308"/>
    </location>
</feature>
<dbReference type="Proteomes" id="UP000050277">
    <property type="component" value="Unassembled WGS sequence"/>
</dbReference>
<reference evidence="6 7" key="1">
    <citation type="submission" date="2015-07" db="EMBL/GenBank/DDBJ databases">
        <title>Whole genome sequence of Herpetosiphon geysericola DSM 7119.</title>
        <authorList>
            <person name="Hemp J."/>
            <person name="Ward L.M."/>
            <person name="Pace L.A."/>
            <person name="Fischer W.W."/>
        </authorList>
    </citation>
    <scope>NUCLEOTIDE SEQUENCE [LARGE SCALE GENOMIC DNA]</scope>
    <source>
        <strain evidence="6 7">DSM 7119</strain>
    </source>
</reference>
<dbReference type="PANTHER" id="PTHR42723">
    <property type="entry name" value="CHLOROPHYLL SYNTHASE"/>
    <property type="match status" value="1"/>
</dbReference>
<dbReference type="PATRIC" id="fig|70996.4.peg.2747"/>
<dbReference type="NCBIfam" id="NF008978">
    <property type="entry name" value="PRK12324.1-4"/>
    <property type="match status" value="1"/>
</dbReference>
<evidence type="ECO:0000256" key="4">
    <source>
        <dbReference type="ARBA" id="ARBA00023136"/>
    </source>
</evidence>
<dbReference type="GO" id="GO:0016765">
    <property type="term" value="F:transferase activity, transferring alkyl or aryl (other than methyl) groups"/>
    <property type="evidence" value="ECO:0007669"/>
    <property type="project" value="InterPro"/>
</dbReference>
<dbReference type="InterPro" id="IPR000537">
    <property type="entry name" value="UbiA_prenyltransferase"/>
</dbReference>
<feature type="transmembrane region" description="Helical" evidence="5">
    <location>
        <begin position="217"/>
        <end position="238"/>
    </location>
</feature>
<keyword evidence="6" id="KW-0328">Glycosyltransferase</keyword>
<dbReference type="PANTHER" id="PTHR42723:SF1">
    <property type="entry name" value="CHLOROPHYLL SYNTHASE, CHLOROPLASTIC"/>
    <property type="match status" value="1"/>
</dbReference>
<gene>
    <name evidence="6" type="ORF">SE18_11130</name>
</gene>
<comment type="caution">
    <text evidence="6">The sequence shown here is derived from an EMBL/GenBank/DDBJ whole genome shotgun (WGS) entry which is preliminary data.</text>
</comment>
<feature type="transmembrane region" description="Helical" evidence="5">
    <location>
        <begin position="93"/>
        <end position="114"/>
    </location>
</feature>
<keyword evidence="2 5" id="KW-0812">Transmembrane</keyword>
<dbReference type="Pfam" id="PF01040">
    <property type="entry name" value="UbiA"/>
    <property type="match status" value="1"/>
</dbReference>
<dbReference type="InterPro" id="IPR050475">
    <property type="entry name" value="Prenyltransferase_related"/>
</dbReference>
<keyword evidence="3 5" id="KW-1133">Transmembrane helix</keyword>
<evidence type="ECO:0000256" key="3">
    <source>
        <dbReference type="ARBA" id="ARBA00022989"/>
    </source>
</evidence>
<evidence type="ECO:0000256" key="1">
    <source>
        <dbReference type="ARBA" id="ARBA00004141"/>
    </source>
</evidence>
<comment type="subcellular location">
    <subcellularLocation>
        <location evidence="1">Membrane</location>
        <topology evidence="1">Multi-pass membrane protein</topology>
    </subcellularLocation>
</comment>
<evidence type="ECO:0000256" key="2">
    <source>
        <dbReference type="ARBA" id="ARBA00022692"/>
    </source>
</evidence>
<dbReference type="RefSeq" id="WP_054534529.1">
    <property type="nucleotide sequence ID" value="NZ_LGKP01000019.1"/>
</dbReference>
<feature type="transmembrane region" description="Helical" evidence="5">
    <location>
        <begin position="28"/>
        <end position="46"/>
    </location>
</feature>
<feature type="transmembrane region" description="Helical" evidence="5">
    <location>
        <begin position="52"/>
        <end position="72"/>
    </location>
</feature>
<accession>A0A0P6XS07</accession>
<dbReference type="CDD" id="cd13963">
    <property type="entry name" value="PT_UbiA_2"/>
    <property type="match status" value="1"/>
</dbReference>
<dbReference type="STRING" id="70996.SE18_11130"/>
<evidence type="ECO:0000313" key="6">
    <source>
        <dbReference type="EMBL" id="KPL87039.1"/>
    </source>
</evidence>
<dbReference type="OrthoDB" id="9803632at2"/>
<feature type="transmembrane region" description="Helical" evidence="5">
    <location>
        <begin position="250"/>
        <end position="269"/>
    </location>
</feature>
<keyword evidence="4 5" id="KW-0472">Membrane</keyword>
<organism evidence="6 7">
    <name type="scientific">Herpetosiphon geysericola</name>
    <dbReference type="NCBI Taxonomy" id="70996"/>
    <lineage>
        <taxon>Bacteria</taxon>
        <taxon>Bacillati</taxon>
        <taxon>Chloroflexota</taxon>
        <taxon>Chloroflexia</taxon>
        <taxon>Herpetosiphonales</taxon>
        <taxon>Herpetosiphonaceae</taxon>
        <taxon>Herpetosiphon</taxon>
    </lineage>
</organism>
<dbReference type="EMBL" id="LGKP01000019">
    <property type="protein sequence ID" value="KPL87039.1"/>
    <property type="molecule type" value="Genomic_DNA"/>
</dbReference>
<keyword evidence="6" id="KW-0808">Transferase</keyword>
<proteinExistence type="predicted"/>
<dbReference type="GO" id="GO:0016020">
    <property type="term" value="C:membrane"/>
    <property type="evidence" value="ECO:0007669"/>
    <property type="project" value="UniProtKB-SubCell"/>
</dbReference>
<dbReference type="InterPro" id="IPR044878">
    <property type="entry name" value="UbiA_sf"/>
</dbReference>
<feature type="transmembrane region" description="Helical" evidence="5">
    <location>
        <begin position="120"/>
        <end position="138"/>
    </location>
</feature>
<feature type="transmembrane region" description="Helical" evidence="5">
    <location>
        <begin position="172"/>
        <end position="190"/>
    </location>
</feature>
<dbReference type="GO" id="GO:0016757">
    <property type="term" value="F:glycosyltransferase activity"/>
    <property type="evidence" value="ECO:0007669"/>
    <property type="project" value="UniProtKB-KW"/>
</dbReference>
<dbReference type="NCBIfam" id="NF008977">
    <property type="entry name" value="PRK12324.1-2"/>
    <property type="match status" value="1"/>
</dbReference>
<dbReference type="Gene3D" id="1.10.357.140">
    <property type="entry name" value="UbiA prenyltransferase"/>
    <property type="match status" value="1"/>
</dbReference>
<feature type="transmembrane region" description="Helical" evidence="5">
    <location>
        <begin position="145"/>
        <end position="166"/>
    </location>
</feature>
<evidence type="ECO:0000256" key="5">
    <source>
        <dbReference type="SAM" id="Phobius"/>
    </source>
</evidence>
<name>A0A0P6XS07_9CHLR</name>
<sequence>MQQPYKIAQPQLAKMPKYLLLTMRPKQWVKNIFVFAGLIFANDMLLTNPQSLLRVLATFGLWCLIASSVYLINDLVDIEKDRDHPKKRYRPLASGHLAPSSAIIATLIFLGIGLPLAYMLSRGVSIILAVYVVMQLAYSFRLKHVVILDVFIIAAGFVFRTVSGAVVLRIDISPWLLICTGLLSLFLALAKRRHELVLLESGAGSHRRVLEEYSTELLQEMISLITASTLIAYILYTLNPTNPHVPTSPFPLMLITVPFVIYGIFRYLYLVYKKDEGGSPEELLLKDLPMLADIVLWGITVVTIMYIFRQ</sequence>